<keyword evidence="3 9" id="KW-0547">Nucleotide-binding</keyword>
<evidence type="ECO:0000256" key="4">
    <source>
        <dbReference type="ARBA" id="ARBA00022840"/>
    </source>
</evidence>
<comment type="function">
    <text evidence="9">A type II topoisomerase that negatively supercoils closed circular double-stranded (ds) DNA in an ATP-dependent manner to modulate DNA topology and maintain chromosomes in an underwound state. Negative supercoiling favors strand separation, and DNA replication, transcription, recombination and repair, all of which involve strand separation. Also able to catalyze the interconversion of other topological isomers of dsDNA rings, including catenanes and knotted rings. Type II topoisomerases break and join 2 DNA strands simultaneously in an ATP-dependent manner.</text>
</comment>
<comment type="catalytic activity">
    <reaction evidence="1 9 10">
        <text>ATP-dependent breakage, passage and rejoining of double-stranded DNA.</text>
        <dbReference type="EC" id="5.6.2.2"/>
    </reaction>
</comment>
<dbReference type="PROSITE" id="PS52040">
    <property type="entry name" value="TOPO_IIA"/>
    <property type="match status" value="1"/>
</dbReference>
<dbReference type="CDD" id="cd00187">
    <property type="entry name" value="TOP4c"/>
    <property type="match status" value="1"/>
</dbReference>
<dbReference type="KEGG" id="ima:PO878_00030"/>
<evidence type="ECO:0000256" key="7">
    <source>
        <dbReference type="ARBA" id="ARBA00023235"/>
    </source>
</evidence>
<comment type="subcellular location">
    <subcellularLocation>
        <location evidence="9">Cytoplasm</location>
    </subcellularLocation>
</comment>
<keyword evidence="13" id="KW-1185">Reference proteome</keyword>
<gene>
    <name evidence="9 12" type="primary">gyrA</name>
    <name evidence="12" type="ORF">PO878_00030</name>
</gene>
<dbReference type="NCBIfam" id="NF004043">
    <property type="entry name" value="PRK05560.1"/>
    <property type="match status" value="1"/>
</dbReference>
<evidence type="ECO:0000256" key="8">
    <source>
        <dbReference type="ARBA" id="ARBA00063644"/>
    </source>
</evidence>
<keyword evidence="9" id="KW-0963">Cytoplasm</keyword>
<dbReference type="GO" id="GO:0005694">
    <property type="term" value="C:chromosome"/>
    <property type="evidence" value="ECO:0007669"/>
    <property type="project" value="InterPro"/>
</dbReference>
<dbReference type="Gene3D" id="3.90.199.10">
    <property type="entry name" value="Topoisomerase II, domain 5"/>
    <property type="match status" value="1"/>
</dbReference>
<dbReference type="InterPro" id="IPR013757">
    <property type="entry name" value="Topo_IIA_A_a_sf"/>
</dbReference>
<evidence type="ECO:0000256" key="10">
    <source>
        <dbReference type="PROSITE-ProRule" id="PRU01384"/>
    </source>
</evidence>
<dbReference type="EC" id="5.6.2.2" evidence="9"/>
<keyword evidence="5 9" id="KW-0799">Topoisomerase</keyword>
<reference evidence="12" key="1">
    <citation type="submission" date="2023-01" db="EMBL/GenBank/DDBJ databases">
        <title>The diversity of Class Acidimicrobiia in South China Sea sediment environments and the proposal of Iamia marina sp. nov., a novel species of the genus Iamia.</title>
        <authorList>
            <person name="He Y."/>
            <person name="Tian X."/>
        </authorList>
    </citation>
    <scope>NUCLEOTIDE SEQUENCE</scope>
    <source>
        <strain evidence="12">DSM 19957</strain>
    </source>
</reference>
<dbReference type="FunFam" id="3.30.1360.40:FF:000002">
    <property type="entry name" value="DNA gyrase subunit A"/>
    <property type="match status" value="1"/>
</dbReference>
<dbReference type="EMBL" id="CP116942">
    <property type="protein sequence ID" value="WCO67112.1"/>
    <property type="molecule type" value="Genomic_DNA"/>
</dbReference>
<dbReference type="Gene3D" id="2.120.10.90">
    <property type="entry name" value="DNA gyrase/topoisomerase IV, subunit A, C-terminal"/>
    <property type="match status" value="1"/>
</dbReference>
<comment type="subunit">
    <text evidence="8">Heterotetramer composed of ParC and ParE.</text>
</comment>
<dbReference type="PANTHER" id="PTHR43493">
    <property type="entry name" value="DNA GYRASE/TOPOISOMERASE SUBUNIT A"/>
    <property type="match status" value="1"/>
</dbReference>
<proteinExistence type="inferred from homology"/>
<feature type="short sequence motif" description="GyrA-box" evidence="9">
    <location>
        <begin position="544"/>
        <end position="550"/>
    </location>
</feature>
<dbReference type="SUPFAM" id="SSF101904">
    <property type="entry name" value="GyrA/ParC C-terminal domain-like"/>
    <property type="match status" value="1"/>
</dbReference>
<protein>
    <recommendedName>
        <fullName evidence="9">DNA gyrase subunit A</fullName>
        <ecNumber evidence="9">5.6.2.2</ecNumber>
    </recommendedName>
</protein>
<dbReference type="InterPro" id="IPR013758">
    <property type="entry name" value="Topo_IIA_A/C_ab"/>
</dbReference>
<sequence>MPDETPPPDENDDGQDPNRTAFGLIEPIEIDQEMETSFLDYSMSVIVSRALPDVRDGLKPVHRRILWGMLDVGARPDRPFMKCARVTGDVMGKYHPHGDGGIYDALVRLAQPHSLRHPLVQGHGNFGSPDDGPAAARYTECRLAPLAMSMLADIDEDTVDFAENYSGEFDEPAVLPSRFPNLLVNGSQGIAVGMATNIPPHNLGEVIDATTYLIDNPECTVEELVNAQIVKGPDFPTGGQILGRQGILDAQLTGRGSIRMRAVAEIEEGTRGADRIVVTELPYQVGPRTVLAKISELVAAKEIEGISDANDESSGGDTRIVITLKRDAPALIVLNNLYKRTPLQTSFGVNTVALVDGVPRTLNLRDALAHYLDHQIEVITRRSEFRLRKKQERAHIVEGLIRALDLIDEIIAAIRASDDKAAAHEALEAAPFSFSEVQAEYILTMQLHRLTRLGRAELEAEMEELRAAIAELEAILGDRTVLLGVIKDELGEIRGRFADERRSEITFDPGELDLEDLIDDEDLIVTMSAKGYVKTVPADTFRSQRRGGRGISGAKLRDEDYIAHIITTTAHAYLLFFSNLGRVYRLKAHEIPMKDRTARGTAIVNLLPLQPDERIQAIIDTRDYESNQYLFFATRLGQVKKTRFTEYDSSLRAGLIAIKLRDDDELVRVIPCNEDDDIFMVSRAGMTVRFAQDDVRAMGRSTAGVRGMKMRADDTVVSCDVARDDATILLVTDAGYGKRTKLENFARKNRGIQGVKGIKLTARRGHVVAAFMVSLDDEIFVIASDGVVSRMEVRGISSQGRDATGVRVMNVEGGRTVAAVAPVLSADDED</sequence>
<keyword evidence="6 9" id="KW-0238">DNA-binding</keyword>
<evidence type="ECO:0000259" key="11">
    <source>
        <dbReference type="PROSITE" id="PS52040"/>
    </source>
</evidence>
<evidence type="ECO:0000313" key="13">
    <source>
        <dbReference type="Proteomes" id="UP001216390"/>
    </source>
</evidence>
<dbReference type="SMART" id="SM00434">
    <property type="entry name" value="TOP4c"/>
    <property type="match status" value="1"/>
</dbReference>
<dbReference type="GO" id="GO:0003677">
    <property type="term" value="F:DNA binding"/>
    <property type="evidence" value="ECO:0007669"/>
    <property type="project" value="UniProtKB-UniRule"/>
</dbReference>
<comment type="subunit">
    <text evidence="9">Heterotetramer, composed of two GyrA and two GyrB chains. In the heterotetramer, GyrA contains the active site tyrosine that forms a transient covalent intermediate with DNA, while GyrB binds cofactors and catalyzes ATP hydrolysis.</text>
</comment>
<evidence type="ECO:0000256" key="6">
    <source>
        <dbReference type="ARBA" id="ARBA00023125"/>
    </source>
</evidence>
<dbReference type="RefSeq" id="WP_272736634.1">
    <property type="nucleotide sequence ID" value="NZ_CP116942.1"/>
</dbReference>
<dbReference type="Pfam" id="PF03989">
    <property type="entry name" value="DNA_gyraseA_C"/>
    <property type="match status" value="6"/>
</dbReference>
<dbReference type="FunFam" id="2.120.10.90:FF:000005">
    <property type="entry name" value="DNA topoisomerase 4 subunit A"/>
    <property type="match status" value="1"/>
</dbReference>
<dbReference type="Gene3D" id="3.30.1360.40">
    <property type="match status" value="1"/>
</dbReference>
<dbReference type="FunFam" id="1.10.268.10:FF:000001">
    <property type="entry name" value="DNA gyrase subunit A"/>
    <property type="match status" value="1"/>
</dbReference>
<dbReference type="Gene3D" id="1.10.268.10">
    <property type="entry name" value="Topoisomerase, domain 3"/>
    <property type="match status" value="1"/>
</dbReference>
<dbReference type="Proteomes" id="UP001216390">
    <property type="component" value="Chromosome"/>
</dbReference>
<dbReference type="InterPro" id="IPR050220">
    <property type="entry name" value="Type_II_DNA_Topoisomerases"/>
</dbReference>
<name>A0AAE9YE97_9ACTN</name>
<dbReference type="NCBIfam" id="TIGR01063">
    <property type="entry name" value="gyrA"/>
    <property type="match status" value="1"/>
</dbReference>
<keyword evidence="7 9" id="KW-0413">Isomerase</keyword>
<evidence type="ECO:0000256" key="1">
    <source>
        <dbReference type="ARBA" id="ARBA00000185"/>
    </source>
</evidence>
<dbReference type="InterPro" id="IPR002205">
    <property type="entry name" value="Topo_IIA_dom_A"/>
</dbReference>
<comment type="similarity">
    <text evidence="2 9">Belongs to the type II topoisomerase GyrA/ParC subunit family.</text>
</comment>
<feature type="active site" description="O-(5'-phospho-DNA)-tyrosine intermediate" evidence="9 10">
    <location>
        <position position="138"/>
    </location>
</feature>
<dbReference type="Pfam" id="PF00521">
    <property type="entry name" value="DNA_topoisoIV"/>
    <property type="match status" value="1"/>
</dbReference>
<dbReference type="AlphaFoldDB" id="A0AAE9YE97"/>
<dbReference type="GO" id="GO:0009330">
    <property type="term" value="C:DNA topoisomerase type II (double strand cut, ATP-hydrolyzing) complex"/>
    <property type="evidence" value="ECO:0007669"/>
    <property type="project" value="TreeGrafter"/>
</dbReference>
<dbReference type="NCBIfam" id="NF004044">
    <property type="entry name" value="PRK05561.1"/>
    <property type="match status" value="1"/>
</dbReference>
<dbReference type="GO" id="GO:0034335">
    <property type="term" value="F:DNA negative supercoiling activity"/>
    <property type="evidence" value="ECO:0007669"/>
    <property type="project" value="UniProtKB-ARBA"/>
</dbReference>
<dbReference type="InterPro" id="IPR013760">
    <property type="entry name" value="Topo_IIA-like_dom_sf"/>
</dbReference>
<dbReference type="GO" id="GO:0005737">
    <property type="term" value="C:cytoplasm"/>
    <property type="evidence" value="ECO:0007669"/>
    <property type="project" value="UniProtKB-SubCell"/>
</dbReference>
<dbReference type="SUPFAM" id="SSF56719">
    <property type="entry name" value="Type II DNA topoisomerase"/>
    <property type="match status" value="1"/>
</dbReference>
<evidence type="ECO:0000313" key="12">
    <source>
        <dbReference type="EMBL" id="WCO67112.1"/>
    </source>
</evidence>
<dbReference type="PANTHER" id="PTHR43493:SF5">
    <property type="entry name" value="DNA GYRASE SUBUNIT A, CHLOROPLASTIC_MITOCHONDRIAL"/>
    <property type="match status" value="1"/>
</dbReference>
<feature type="domain" description="Topo IIA-type catalytic" evidence="11">
    <location>
        <begin position="51"/>
        <end position="517"/>
    </location>
</feature>
<dbReference type="InterPro" id="IPR005743">
    <property type="entry name" value="GyrA"/>
</dbReference>
<evidence type="ECO:0000256" key="5">
    <source>
        <dbReference type="ARBA" id="ARBA00023029"/>
    </source>
</evidence>
<dbReference type="InterPro" id="IPR006691">
    <property type="entry name" value="GyrA/parC_rep"/>
</dbReference>
<accession>A0AAE9YE97</accession>
<evidence type="ECO:0000256" key="9">
    <source>
        <dbReference type="HAMAP-Rule" id="MF_01897"/>
    </source>
</evidence>
<comment type="miscellaneous">
    <text evidence="9">Few gyrases are as efficient as E.coli at forming negative supercoils. Not all organisms have 2 type II topoisomerases; in organisms with a single type II topoisomerase this enzyme also has to decatenate newly replicated chromosomes.</text>
</comment>
<dbReference type="GO" id="GO:0006265">
    <property type="term" value="P:DNA topological change"/>
    <property type="evidence" value="ECO:0007669"/>
    <property type="project" value="UniProtKB-UniRule"/>
</dbReference>
<organism evidence="12 13">
    <name type="scientific">Iamia majanohamensis</name>
    <dbReference type="NCBI Taxonomy" id="467976"/>
    <lineage>
        <taxon>Bacteria</taxon>
        <taxon>Bacillati</taxon>
        <taxon>Actinomycetota</taxon>
        <taxon>Acidimicrobiia</taxon>
        <taxon>Acidimicrobiales</taxon>
        <taxon>Iamiaceae</taxon>
        <taxon>Iamia</taxon>
    </lineage>
</organism>
<evidence type="ECO:0000256" key="2">
    <source>
        <dbReference type="ARBA" id="ARBA00008263"/>
    </source>
</evidence>
<evidence type="ECO:0000256" key="3">
    <source>
        <dbReference type="ARBA" id="ARBA00022741"/>
    </source>
</evidence>
<dbReference type="GO" id="GO:0006261">
    <property type="term" value="P:DNA-templated DNA replication"/>
    <property type="evidence" value="ECO:0007669"/>
    <property type="project" value="UniProtKB-UniRule"/>
</dbReference>
<dbReference type="HAMAP" id="MF_01897">
    <property type="entry name" value="GyrA"/>
    <property type="match status" value="1"/>
</dbReference>
<dbReference type="GO" id="GO:0005524">
    <property type="term" value="F:ATP binding"/>
    <property type="evidence" value="ECO:0007669"/>
    <property type="project" value="UniProtKB-UniRule"/>
</dbReference>
<keyword evidence="4 9" id="KW-0067">ATP-binding</keyword>
<dbReference type="InterPro" id="IPR035516">
    <property type="entry name" value="Gyrase/topoIV_suA_C"/>
</dbReference>